<dbReference type="AlphaFoldDB" id="A0A2G5TIN5"/>
<gene>
    <name evidence="2" type="primary">Cnig_chr_V.g19347</name>
    <name evidence="2" type="ORF">B9Z55_019347</name>
</gene>
<feature type="region of interest" description="Disordered" evidence="1">
    <location>
        <begin position="198"/>
        <end position="234"/>
    </location>
</feature>
<name>A0A2G5TIN5_9PELO</name>
<accession>A0A2G5TIN5</accession>
<reference evidence="3" key="1">
    <citation type="submission" date="2017-10" db="EMBL/GenBank/DDBJ databases">
        <title>Rapid genome shrinkage in a self-fertile nematode reveals novel sperm competition proteins.</title>
        <authorList>
            <person name="Yin D."/>
            <person name="Schwarz E.M."/>
            <person name="Thomas C.G."/>
            <person name="Felde R.L."/>
            <person name="Korf I.F."/>
            <person name="Cutter A.D."/>
            <person name="Schartner C.M."/>
            <person name="Ralston E.J."/>
            <person name="Meyer B.J."/>
            <person name="Haag E.S."/>
        </authorList>
    </citation>
    <scope>NUCLEOTIDE SEQUENCE [LARGE SCALE GENOMIC DNA]</scope>
    <source>
        <strain evidence="3">JU1422</strain>
    </source>
</reference>
<protein>
    <submittedName>
        <fullName evidence="2">Uncharacterized protein</fullName>
    </submittedName>
</protein>
<evidence type="ECO:0000256" key="1">
    <source>
        <dbReference type="SAM" id="MobiDB-lite"/>
    </source>
</evidence>
<sequence length="278" mass="31937">MFQVNVDPLHNPFEWGAPDVPQPQQANNPMPPPQHPPSYYAPRRSISTITGPNRRDVDAFYQHNFPQKMNGNGEHEFQAPSSHHQNRPSIMSGQSNQSQQLPTKNFSYEPLRFSPPNVTPPPQFNENNRKNNQRVRFDELPNYPNPNNFSVPPRKCSLAPNFFSSQNSHHMYPDQYTPRTWQNNEFMPNHQIHPYHANHQQPPPPHPDWTNQPVTNGNHNQSHNPMHMRKHSSGHRVEIKLEHVDNPNHSIDSEVPWGRPIGQLGRISVGWVAGPSVG</sequence>
<proteinExistence type="predicted"/>
<dbReference type="OrthoDB" id="10464083at2759"/>
<feature type="region of interest" description="Disordered" evidence="1">
    <location>
        <begin position="1"/>
        <end position="52"/>
    </location>
</feature>
<feature type="compositionally biased region" description="Polar residues" evidence="1">
    <location>
        <begin position="209"/>
        <end position="224"/>
    </location>
</feature>
<comment type="caution">
    <text evidence="2">The sequence shown here is derived from an EMBL/GenBank/DDBJ whole genome shotgun (WGS) entry which is preliminary data.</text>
</comment>
<evidence type="ECO:0000313" key="2">
    <source>
        <dbReference type="EMBL" id="PIC26921.1"/>
    </source>
</evidence>
<feature type="region of interest" description="Disordered" evidence="1">
    <location>
        <begin position="64"/>
        <end position="131"/>
    </location>
</feature>
<dbReference type="EMBL" id="PDUG01000005">
    <property type="protein sequence ID" value="PIC26921.1"/>
    <property type="molecule type" value="Genomic_DNA"/>
</dbReference>
<dbReference type="STRING" id="1611254.A0A2G5TIN5"/>
<feature type="compositionally biased region" description="Polar residues" evidence="1">
    <location>
        <begin position="79"/>
        <end position="106"/>
    </location>
</feature>
<keyword evidence="3" id="KW-1185">Reference proteome</keyword>
<dbReference type="Proteomes" id="UP000230233">
    <property type="component" value="Chromosome V"/>
</dbReference>
<organism evidence="2 3">
    <name type="scientific">Caenorhabditis nigoni</name>
    <dbReference type="NCBI Taxonomy" id="1611254"/>
    <lineage>
        <taxon>Eukaryota</taxon>
        <taxon>Metazoa</taxon>
        <taxon>Ecdysozoa</taxon>
        <taxon>Nematoda</taxon>
        <taxon>Chromadorea</taxon>
        <taxon>Rhabditida</taxon>
        <taxon>Rhabditina</taxon>
        <taxon>Rhabditomorpha</taxon>
        <taxon>Rhabditoidea</taxon>
        <taxon>Rhabditidae</taxon>
        <taxon>Peloderinae</taxon>
        <taxon>Caenorhabditis</taxon>
    </lineage>
</organism>
<evidence type="ECO:0000313" key="3">
    <source>
        <dbReference type="Proteomes" id="UP000230233"/>
    </source>
</evidence>